<reference evidence="3 4" key="1">
    <citation type="submission" date="2020-04" db="EMBL/GenBank/DDBJ databases">
        <title>Flammeovirga sp. SR4, a novel species isolated from seawater.</title>
        <authorList>
            <person name="Wang X."/>
        </authorList>
    </citation>
    <scope>NUCLEOTIDE SEQUENCE [LARGE SCALE GENOMIC DNA]</scope>
    <source>
        <strain evidence="3 4">ATCC 23126</strain>
    </source>
</reference>
<gene>
    <name evidence="3" type="ORF">HHU12_31225</name>
</gene>
<comment type="caution">
    <text evidence="3">The sequence shown here is derived from an EMBL/GenBank/DDBJ whole genome shotgun (WGS) entry which is preliminary data.</text>
</comment>
<keyword evidence="1" id="KW-0732">Signal</keyword>
<evidence type="ECO:0000256" key="1">
    <source>
        <dbReference type="SAM" id="SignalP"/>
    </source>
</evidence>
<feature type="signal peptide" evidence="1">
    <location>
        <begin position="1"/>
        <end position="19"/>
    </location>
</feature>
<evidence type="ECO:0000313" key="4">
    <source>
        <dbReference type="Proteomes" id="UP000576082"/>
    </source>
</evidence>
<evidence type="ECO:0000259" key="2">
    <source>
        <dbReference type="Pfam" id="PF14771"/>
    </source>
</evidence>
<protein>
    <submittedName>
        <fullName evidence="3">DUF4476 domain-containing protein</fullName>
    </submittedName>
</protein>
<accession>A0A7X9XD63</accession>
<keyword evidence="4" id="KW-1185">Reference proteome</keyword>
<organism evidence="3 4">
    <name type="scientific">Flammeovirga aprica JL-4</name>
    <dbReference type="NCBI Taxonomy" id="694437"/>
    <lineage>
        <taxon>Bacteria</taxon>
        <taxon>Pseudomonadati</taxon>
        <taxon>Bacteroidota</taxon>
        <taxon>Cytophagia</taxon>
        <taxon>Cytophagales</taxon>
        <taxon>Flammeovirgaceae</taxon>
        <taxon>Flammeovirga</taxon>
    </lineage>
</organism>
<dbReference type="InterPro" id="IPR028011">
    <property type="entry name" value="DUF4476"/>
</dbReference>
<dbReference type="RefSeq" id="WP_169660664.1">
    <property type="nucleotide sequence ID" value="NZ_JABANE010000165.1"/>
</dbReference>
<evidence type="ECO:0000313" key="3">
    <source>
        <dbReference type="EMBL" id="NME72475.1"/>
    </source>
</evidence>
<dbReference type="Pfam" id="PF14771">
    <property type="entry name" value="DUF4476"/>
    <property type="match status" value="1"/>
</dbReference>
<dbReference type="AlphaFoldDB" id="A0A7X9XD63"/>
<dbReference type="EMBL" id="JABANE010000165">
    <property type="protein sequence ID" value="NME72475.1"/>
    <property type="molecule type" value="Genomic_DNA"/>
</dbReference>
<sequence>MKNLITILCFLFLSTIGFTQNIETTNCTPISNGHFTEVLTSFKVMSSSALLESSKIFVEKYCMDSEKLGGLSSCFQSDQDRIEFLYYAFSHTDHKSSLVDTDFHFEDEAYQEVFVSFLSNMHQDISEGLNTTEQEIVEYQKTIQLEDELEDYEVKVVYVPEYRGRIGHEKPMSSSDFFDVQRAIQLESISSQKVEVFINQVKDKGISVHQLNGILSLYNYENDKMKVFNSAIDKIYDLDNLSSVRTHFVNLFHKKEIDRITHYELDKYMTDQVKNDEHIEFHHY</sequence>
<dbReference type="Proteomes" id="UP000576082">
    <property type="component" value="Unassembled WGS sequence"/>
</dbReference>
<feature type="domain" description="DUF4476" evidence="2">
    <location>
        <begin position="172"/>
        <end position="260"/>
    </location>
</feature>
<feature type="chain" id="PRO_5030664558" evidence="1">
    <location>
        <begin position="20"/>
        <end position="284"/>
    </location>
</feature>
<name>A0A7X9XD63_9BACT</name>
<proteinExistence type="predicted"/>